<reference evidence="2" key="1">
    <citation type="journal article" date="2015" name="Nature">
        <title>Complex archaea that bridge the gap between prokaryotes and eukaryotes.</title>
        <authorList>
            <person name="Spang A."/>
            <person name="Saw J.H."/>
            <person name="Jorgensen S.L."/>
            <person name="Zaremba-Niedzwiedzka K."/>
            <person name="Martijn J."/>
            <person name="Lind A.E."/>
            <person name="van Eijk R."/>
            <person name="Schleper C."/>
            <person name="Guy L."/>
            <person name="Ettema T.J."/>
        </authorList>
    </citation>
    <scope>NUCLEOTIDE SEQUENCE</scope>
</reference>
<dbReference type="InterPro" id="IPR001347">
    <property type="entry name" value="SIS_dom"/>
</dbReference>
<dbReference type="SUPFAM" id="SSF53697">
    <property type="entry name" value="SIS domain"/>
    <property type="match status" value="1"/>
</dbReference>
<dbReference type="CDD" id="cd05006">
    <property type="entry name" value="SIS_GmhA"/>
    <property type="match status" value="1"/>
</dbReference>
<feature type="domain" description="SIS" evidence="1">
    <location>
        <begin position="29"/>
        <end position="189"/>
    </location>
</feature>
<comment type="caution">
    <text evidence="2">The sequence shown here is derived from an EMBL/GenBank/DDBJ whole genome shotgun (WGS) entry which is preliminary data.</text>
</comment>
<accession>A0A0F9AD95</accession>
<dbReference type="EMBL" id="LAZR01043245">
    <property type="protein sequence ID" value="KKL07554.1"/>
    <property type="molecule type" value="Genomic_DNA"/>
</dbReference>
<dbReference type="InterPro" id="IPR050099">
    <property type="entry name" value="SIS_GmhA/DiaA_subfam"/>
</dbReference>
<gene>
    <name evidence="2" type="ORF">LCGC14_2584860</name>
</gene>
<dbReference type="Gene3D" id="3.40.50.10490">
    <property type="entry name" value="Glucose-6-phosphate isomerase like protein, domain 1"/>
    <property type="match status" value="1"/>
</dbReference>
<dbReference type="GO" id="GO:0097367">
    <property type="term" value="F:carbohydrate derivative binding"/>
    <property type="evidence" value="ECO:0007669"/>
    <property type="project" value="InterPro"/>
</dbReference>
<dbReference type="Pfam" id="PF13580">
    <property type="entry name" value="SIS_2"/>
    <property type="match status" value="1"/>
</dbReference>
<dbReference type="PANTHER" id="PTHR30390">
    <property type="entry name" value="SEDOHEPTULOSE 7-PHOSPHATE ISOMERASE / DNAA INITIATOR-ASSOCIATING FACTOR FOR REPLICATION INITIATION"/>
    <property type="match status" value="1"/>
</dbReference>
<dbReference type="PROSITE" id="PS51464">
    <property type="entry name" value="SIS"/>
    <property type="match status" value="1"/>
</dbReference>
<dbReference type="GO" id="GO:1901135">
    <property type="term" value="P:carbohydrate derivative metabolic process"/>
    <property type="evidence" value="ECO:0007669"/>
    <property type="project" value="InterPro"/>
</dbReference>
<proteinExistence type="predicted"/>
<dbReference type="PANTHER" id="PTHR30390:SF8">
    <property type="entry name" value="SUGAR ISOMERASE (SIS)"/>
    <property type="match status" value="1"/>
</dbReference>
<dbReference type="AlphaFoldDB" id="A0A0F9AD95"/>
<dbReference type="InterPro" id="IPR035461">
    <property type="entry name" value="GmhA/DiaA"/>
</dbReference>
<evidence type="ECO:0000259" key="1">
    <source>
        <dbReference type="PROSITE" id="PS51464"/>
    </source>
</evidence>
<evidence type="ECO:0000313" key="2">
    <source>
        <dbReference type="EMBL" id="KKL07554.1"/>
    </source>
</evidence>
<organism evidence="2">
    <name type="scientific">marine sediment metagenome</name>
    <dbReference type="NCBI Taxonomy" id="412755"/>
    <lineage>
        <taxon>unclassified sequences</taxon>
        <taxon>metagenomes</taxon>
        <taxon>ecological metagenomes</taxon>
    </lineage>
</organism>
<name>A0A0F9AD95_9ZZZZ</name>
<dbReference type="InterPro" id="IPR046348">
    <property type="entry name" value="SIS_dom_sf"/>
</dbReference>
<protein>
    <recommendedName>
        <fullName evidence="1">SIS domain-containing protein</fullName>
    </recommendedName>
</protein>
<sequence>MNIPYAAKQYLSELKEVLDDFNLEQFEKIVNLILNAYENEKQIFTMGNGGSASTASHFACDLNKGCCTNLEKKIKMICLNDNTPTLLAFANDVSYDVVFVEQLKNFFNPGDLVIGISGSGNSENVIKAIHHTKQNNGQTIGFSGFSGGKLAQMVDVPFVAKVDDIQKVEDIHMILVHMIMQAIYSALQPRGQK</sequence>